<dbReference type="InterPro" id="IPR023650">
    <property type="entry name" value="Beta-lactam_class-A_AS"/>
</dbReference>
<proteinExistence type="inferred from homology"/>
<dbReference type="InterPro" id="IPR045155">
    <property type="entry name" value="Beta-lactam_cat"/>
</dbReference>
<dbReference type="PROSITE" id="PS51257">
    <property type="entry name" value="PROKAR_LIPOPROTEIN"/>
    <property type="match status" value="1"/>
</dbReference>
<evidence type="ECO:0000256" key="4">
    <source>
        <dbReference type="ARBA" id="ARBA00023251"/>
    </source>
</evidence>
<dbReference type="SUPFAM" id="SSF56601">
    <property type="entry name" value="beta-lactamase/transpeptidase-like"/>
    <property type="match status" value="1"/>
</dbReference>
<keyword evidence="9" id="KW-1185">Reference proteome</keyword>
<sequence>MEQALRARWRTALGAAAVAASMLFGAAACGSEPTRTTAAGSQSTLTTAPAFEAAGQAEVRRRLRALEAEYEGGRIGAYAIDTATGRTVGYRAQETFPMLSTFKAMACAAVLHKARTADPGLMERVIRYTADDLVDHSPETGKEENLKAGMTVSALCEATITLSDNTAGNLVLRQIGGPAGLTAYLRSLGDPRSRLDRWELELNDWRPGERRDTTTPALMAQNLRKVTTTDALAGPDRARLIAWLRANTTGDARIRAGLPGDWTVGDKTGTGGTYATANDIAIVWPKGATAPLIMAVYTNRGTPDATADNTFVARTATILAQGLGKLP</sequence>
<dbReference type="Pfam" id="PF13354">
    <property type="entry name" value="Beta-lactamase2"/>
    <property type="match status" value="1"/>
</dbReference>
<dbReference type="RefSeq" id="WP_246442167.1">
    <property type="nucleotide sequence ID" value="NZ_JACJII010000001.1"/>
</dbReference>
<feature type="domain" description="Beta-lactamase class A catalytic" evidence="7">
    <location>
        <begin position="76"/>
        <end position="298"/>
    </location>
</feature>
<dbReference type="NCBIfam" id="NF033103">
    <property type="entry name" value="bla_class_A"/>
    <property type="match status" value="1"/>
</dbReference>
<accession>A0A7W3MYB7</accession>
<evidence type="ECO:0000256" key="6">
    <source>
        <dbReference type="SAM" id="SignalP"/>
    </source>
</evidence>
<evidence type="ECO:0000256" key="1">
    <source>
        <dbReference type="ARBA" id="ARBA00009009"/>
    </source>
</evidence>
<dbReference type="GO" id="GO:0008800">
    <property type="term" value="F:beta-lactamase activity"/>
    <property type="evidence" value="ECO:0007669"/>
    <property type="project" value="UniProtKB-UniRule"/>
</dbReference>
<keyword evidence="6" id="KW-0732">Signal</keyword>
<dbReference type="GO" id="GO:0030655">
    <property type="term" value="P:beta-lactam antibiotic catabolic process"/>
    <property type="evidence" value="ECO:0007669"/>
    <property type="project" value="InterPro"/>
</dbReference>
<evidence type="ECO:0000313" key="8">
    <source>
        <dbReference type="EMBL" id="MBA9004129.1"/>
    </source>
</evidence>
<evidence type="ECO:0000259" key="7">
    <source>
        <dbReference type="Pfam" id="PF13354"/>
    </source>
</evidence>
<keyword evidence="4 5" id="KW-0046">Antibiotic resistance</keyword>
<evidence type="ECO:0000256" key="5">
    <source>
        <dbReference type="RuleBase" id="RU361140"/>
    </source>
</evidence>
<dbReference type="InterPro" id="IPR000871">
    <property type="entry name" value="Beta-lactam_class-A"/>
</dbReference>
<evidence type="ECO:0000256" key="2">
    <source>
        <dbReference type="ARBA" id="ARBA00012865"/>
    </source>
</evidence>
<comment type="caution">
    <text evidence="8">The sequence shown here is derived from an EMBL/GenBank/DDBJ whole genome shotgun (WGS) entry which is preliminary data.</text>
</comment>
<protein>
    <recommendedName>
        <fullName evidence="2 5">Beta-lactamase</fullName>
        <ecNumber evidence="2 5">3.5.2.6</ecNumber>
    </recommendedName>
</protein>
<evidence type="ECO:0000313" key="9">
    <source>
        <dbReference type="Proteomes" id="UP000539313"/>
    </source>
</evidence>
<dbReference type="InterPro" id="IPR012338">
    <property type="entry name" value="Beta-lactam/transpept-like"/>
</dbReference>
<name>A0A7W3MYB7_9ACTN</name>
<dbReference type="EC" id="3.5.2.6" evidence="2 5"/>
<dbReference type="Gene3D" id="3.40.710.10">
    <property type="entry name" value="DD-peptidase/beta-lactamase superfamily"/>
    <property type="match status" value="1"/>
</dbReference>
<dbReference type="PROSITE" id="PS00146">
    <property type="entry name" value="BETA_LACTAMASE_A"/>
    <property type="match status" value="1"/>
</dbReference>
<dbReference type="Proteomes" id="UP000539313">
    <property type="component" value="Unassembled WGS sequence"/>
</dbReference>
<reference evidence="8 9" key="1">
    <citation type="submission" date="2020-08" db="EMBL/GenBank/DDBJ databases">
        <title>Sequencing the genomes of 1000 actinobacteria strains.</title>
        <authorList>
            <person name="Klenk H.-P."/>
        </authorList>
    </citation>
    <scope>NUCLEOTIDE SEQUENCE [LARGE SCALE GENOMIC DNA]</scope>
    <source>
        <strain evidence="8 9">DSM 45823</strain>
    </source>
</reference>
<feature type="chain" id="PRO_5039124883" description="Beta-lactamase" evidence="6">
    <location>
        <begin position="31"/>
        <end position="327"/>
    </location>
</feature>
<dbReference type="GO" id="GO:0046677">
    <property type="term" value="P:response to antibiotic"/>
    <property type="evidence" value="ECO:0007669"/>
    <property type="project" value="UniProtKB-UniRule"/>
</dbReference>
<gene>
    <name evidence="8" type="ORF">HNR21_003011</name>
</gene>
<evidence type="ECO:0000256" key="3">
    <source>
        <dbReference type="ARBA" id="ARBA00022801"/>
    </source>
</evidence>
<keyword evidence="3 5" id="KW-0378">Hydrolase</keyword>
<dbReference type="PRINTS" id="PR00118">
    <property type="entry name" value="BLACTAMASEA"/>
</dbReference>
<comment type="similarity">
    <text evidence="1 5">Belongs to the class-A beta-lactamase family.</text>
</comment>
<dbReference type="EMBL" id="JACJII010000001">
    <property type="protein sequence ID" value="MBA9004129.1"/>
    <property type="molecule type" value="Genomic_DNA"/>
</dbReference>
<organism evidence="8 9">
    <name type="scientific">Thermomonospora cellulosilytica</name>
    <dbReference type="NCBI Taxonomy" id="1411118"/>
    <lineage>
        <taxon>Bacteria</taxon>
        <taxon>Bacillati</taxon>
        <taxon>Actinomycetota</taxon>
        <taxon>Actinomycetes</taxon>
        <taxon>Streptosporangiales</taxon>
        <taxon>Thermomonosporaceae</taxon>
        <taxon>Thermomonospora</taxon>
    </lineage>
</organism>
<dbReference type="PANTHER" id="PTHR35333">
    <property type="entry name" value="BETA-LACTAMASE"/>
    <property type="match status" value="1"/>
</dbReference>
<dbReference type="PANTHER" id="PTHR35333:SF3">
    <property type="entry name" value="BETA-LACTAMASE-TYPE TRANSPEPTIDASE FOLD CONTAINING PROTEIN"/>
    <property type="match status" value="1"/>
</dbReference>
<comment type="catalytic activity">
    <reaction evidence="5">
        <text>a beta-lactam + H2O = a substituted beta-amino acid</text>
        <dbReference type="Rhea" id="RHEA:20401"/>
        <dbReference type="ChEBI" id="CHEBI:15377"/>
        <dbReference type="ChEBI" id="CHEBI:35627"/>
        <dbReference type="ChEBI" id="CHEBI:140347"/>
        <dbReference type="EC" id="3.5.2.6"/>
    </reaction>
</comment>
<dbReference type="AlphaFoldDB" id="A0A7W3MYB7"/>
<feature type="signal peptide" evidence="6">
    <location>
        <begin position="1"/>
        <end position="30"/>
    </location>
</feature>